<dbReference type="Proteomes" id="UP001150266">
    <property type="component" value="Unassembled WGS sequence"/>
</dbReference>
<reference evidence="1" key="1">
    <citation type="submission" date="2022-08" db="EMBL/GenBank/DDBJ databases">
        <title>A Global Phylogenomic Analysis of the Shiitake Genus Lentinula.</title>
        <authorList>
            <consortium name="DOE Joint Genome Institute"/>
            <person name="Sierra-Patev S."/>
            <person name="Min B."/>
            <person name="Naranjo-Ortiz M."/>
            <person name="Looney B."/>
            <person name="Konkel Z."/>
            <person name="Slot J.C."/>
            <person name="Sakamoto Y."/>
            <person name="Steenwyk J.L."/>
            <person name="Rokas A."/>
            <person name="Carro J."/>
            <person name="Camarero S."/>
            <person name="Ferreira P."/>
            <person name="Molpeceres G."/>
            <person name="Ruiz-Duenas F.J."/>
            <person name="Serrano A."/>
            <person name="Henrissat B."/>
            <person name="Drula E."/>
            <person name="Hughes K.W."/>
            <person name="Mata J.L."/>
            <person name="Ishikawa N.K."/>
            <person name="Vargas-Isla R."/>
            <person name="Ushijima S."/>
            <person name="Smith C.A."/>
            <person name="Ahrendt S."/>
            <person name="Andreopoulos W."/>
            <person name="He G."/>
            <person name="Labutti K."/>
            <person name="Lipzen A."/>
            <person name="Ng V."/>
            <person name="Riley R."/>
            <person name="Sandor L."/>
            <person name="Barry K."/>
            <person name="Martinez A.T."/>
            <person name="Xiao Y."/>
            <person name="Gibbons J.G."/>
            <person name="Terashima K."/>
            <person name="Grigoriev I.V."/>
            <person name="Hibbett D.S."/>
        </authorList>
    </citation>
    <scope>NUCLEOTIDE SEQUENCE</scope>
    <source>
        <strain evidence="1">JLM2183</strain>
    </source>
</reference>
<accession>A0A9W9AP82</accession>
<evidence type="ECO:0000313" key="1">
    <source>
        <dbReference type="EMBL" id="KAJ4485593.1"/>
    </source>
</evidence>
<dbReference type="OrthoDB" id="2924984at2759"/>
<organism evidence="1 2">
    <name type="scientific">Lentinula aciculospora</name>
    <dbReference type="NCBI Taxonomy" id="153920"/>
    <lineage>
        <taxon>Eukaryota</taxon>
        <taxon>Fungi</taxon>
        <taxon>Dikarya</taxon>
        <taxon>Basidiomycota</taxon>
        <taxon>Agaricomycotina</taxon>
        <taxon>Agaricomycetes</taxon>
        <taxon>Agaricomycetidae</taxon>
        <taxon>Agaricales</taxon>
        <taxon>Marasmiineae</taxon>
        <taxon>Omphalotaceae</taxon>
        <taxon>Lentinula</taxon>
    </lineage>
</organism>
<dbReference type="EMBL" id="JAOTPV010000003">
    <property type="protein sequence ID" value="KAJ4485593.1"/>
    <property type="molecule type" value="Genomic_DNA"/>
</dbReference>
<evidence type="ECO:0000313" key="2">
    <source>
        <dbReference type="Proteomes" id="UP001150266"/>
    </source>
</evidence>
<dbReference type="AlphaFoldDB" id="A0A9W9AP82"/>
<name>A0A9W9AP82_9AGAR</name>
<keyword evidence="2" id="KW-1185">Reference proteome</keyword>
<gene>
    <name evidence="1" type="ORF">J3R30DRAFT_3730778</name>
</gene>
<proteinExistence type="predicted"/>
<sequence>MSAPTSLLLLLHQDLPESSHQWEDLHDFQAANVACETARFVLEDDDILVRCETMDKNTTIEDYTQGQEDHPT</sequence>
<protein>
    <submittedName>
        <fullName evidence="1">Uncharacterized protein</fullName>
    </submittedName>
</protein>
<comment type="caution">
    <text evidence="1">The sequence shown here is derived from an EMBL/GenBank/DDBJ whole genome shotgun (WGS) entry which is preliminary data.</text>
</comment>